<feature type="non-terminal residue" evidence="1">
    <location>
        <position position="1"/>
    </location>
</feature>
<dbReference type="AlphaFoldDB" id="A0A9Q0JLJ1"/>
<keyword evidence="2" id="KW-1185">Reference proteome</keyword>
<protein>
    <submittedName>
        <fullName evidence="1">Uncharacterized protein</fullName>
    </submittedName>
</protein>
<gene>
    <name evidence="1" type="ORF">Tsubulata_030582</name>
</gene>
<proteinExistence type="predicted"/>
<reference evidence="1" key="1">
    <citation type="submission" date="2022-02" db="EMBL/GenBank/DDBJ databases">
        <authorList>
            <person name="Henning P.M."/>
            <person name="McCubbin A.G."/>
            <person name="Shore J.S."/>
        </authorList>
    </citation>
    <scope>NUCLEOTIDE SEQUENCE</scope>
    <source>
        <strain evidence="1">F60SS</strain>
        <tissue evidence="1">Leaves</tissue>
    </source>
</reference>
<dbReference type="Proteomes" id="UP001141552">
    <property type="component" value="Unassembled WGS sequence"/>
</dbReference>
<name>A0A9Q0JLJ1_9ROSI</name>
<dbReference type="OrthoDB" id="1733445at2759"/>
<reference evidence="1" key="2">
    <citation type="journal article" date="2023" name="Plants (Basel)">
        <title>Annotation of the Turnera subulata (Passifloraceae) Draft Genome Reveals the S-Locus Evolved after the Divergence of Turneroideae from Passifloroideae in a Stepwise Manner.</title>
        <authorList>
            <person name="Henning P.M."/>
            <person name="Roalson E.H."/>
            <person name="Mir W."/>
            <person name="McCubbin A.G."/>
            <person name="Shore J.S."/>
        </authorList>
    </citation>
    <scope>NUCLEOTIDE SEQUENCE</scope>
    <source>
        <strain evidence="1">F60SS</strain>
    </source>
</reference>
<organism evidence="1 2">
    <name type="scientific">Turnera subulata</name>
    <dbReference type="NCBI Taxonomy" id="218843"/>
    <lineage>
        <taxon>Eukaryota</taxon>
        <taxon>Viridiplantae</taxon>
        <taxon>Streptophyta</taxon>
        <taxon>Embryophyta</taxon>
        <taxon>Tracheophyta</taxon>
        <taxon>Spermatophyta</taxon>
        <taxon>Magnoliopsida</taxon>
        <taxon>eudicotyledons</taxon>
        <taxon>Gunneridae</taxon>
        <taxon>Pentapetalae</taxon>
        <taxon>rosids</taxon>
        <taxon>fabids</taxon>
        <taxon>Malpighiales</taxon>
        <taxon>Passifloraceae</taxon>
        <taxon>Turnera</taxon>
    </lineage>
</organism>
<evidence type="ECO:0000313" key="1">
    <source>
        <dbReference type="EMBL" id="KAJ4846193.1"/>
    </source>
</evidence>
<evidence type="ECO:0000313" key="2">
    <source>
        <dbReference type="Proteomes" id="UP001141552"/>
    </source>
</evidence>
<dbReference type="EMBL" id="JAKUCV010001485">
    <property type="protein sequence ID" value="KAJ4846193.1"/>
    <property type="molecule type" value="Genomic_DNA"/>
</dbReference>
<comment type="caution">
    <text evidence="1">The sequence shown here is derived from an EMBL/GenBank/DDBJ whole genome shotgun (WGS) entry which is preliminary data.</text>
</comment>
<accession>A0A9Q0JLJ1</accession>
<sequence length="264" mass="30059">MIAQIDRSLDFSAVIIGRSYPTQNPSPISLKSRASSIVVTSRLPSGAKTVAQDVLFDYLYNTWSIGFMDTDHFSKNFPYFLEKFHFSKNFPYFLEKLLPPILVAQRCCSVFGEIPKVDDMHEEAREIFGYEYGVLHSKLQHQNSSKTSCCSFLLIAGTDTEFMEVIKSLTRVGLNNDCIRGFLSGKYSHNWNKMLDMINFLEDLGYREDQMHGLFKANLVIEFEGWGCVEGSGEMKEASKKFKGRGDQLQERFDCLVQQAGLDS</sequence>